<dbReference type="InterPro" id="IPR003305">
    <property type="entry name" value="CenC_carb-bd"/>
</dbReference>
<reference evidence="3 4" key="1">
    <citation type="submission" date="2018-02" db="EMBL/GenBank/DDBJ databases">
        <title>The genomes of Aspergillus section Nigri reveals drivers in fungal speciation.</title>
        <authorList>
            <consortium name="DOE Joint Genome Institute"/>
            <person name="Vesth T.C."/>
            <person name="Nybo J."/>
            <person name="Theobald S."/>
            <person name="Brandl J."/>
            <person name="Frisvad J.C."/>
            <person name="Nielsen K.F."/>
            <person name="Lyhne E.K."/>
            <person name="Kogle M.E."/>
            <person name="Kuo A."/>
            <person name="Riley R."/>
            <person name="Clum A."/>
            <person name="Nolan M."/>
            <person name="Lipzen A."/>
            <person name="Salamov A."/>
            <person name="Henrissat B."/>
            <person name="Wiebenga A."/>
            <person name="De vries R.P."/>
            <person name="Grigoriev I.V."/>
            <person name="Mortensen U.H."/>
            <person name="Andersen M.R."/>
            <person name="Baker S.E."/>
        </authorList>
    </citation>
    <scope>NUCLEOTIDE SEQUENCE [LARGE SCALE GENOMIC DNA]</scope>
    <source>
        <strain evidence="3 4">CBS 121057</strain>
    </source>
</reference>
<dbReference type="AlphaFoldDB" id="A0A319ELY3"/>
<dbReference type="OrthoDB" id="4240053at2759"/>
<name>A0A319ELY3_ASPSB</name>
<evidence type="ECO:0000313" key="4">
    <source>
        <dbReference type="Proteomes" id="UP000248423"/>
    </source>
</evidence>
<evidence type="ECO:0000256" key="1">
    <source>
        <dbReference type="ARBA" id="ARBA00022801"/>
    </source>
</evidence>
<protein>
    <recommendedName>
        <fullName evidence="2">CBM-cenC domain-containing protein</fullName>
    </recommendedName>
</protein>
<proteinExistence type="predicted"/>
<dbReference type="STRING" id="1448318.A0A319ELY3"/>
<dbReference type="InterPro" id="IPR008979">
    <property type="entry name" value="Galactose-bd-like_sf"/>
</dbReference>
<dbReference type="Proteomes" id="UP000248423">
    <property type="component" value="Unassembled WGS sequence"/>
</dbReference>
<dbReference type="VEuPathDB" id="FungiDB:BO78DRAFT_450473"/>
<dbReference type="EMBL" id="KZ826320">
    <property type="protein sequence ID" value="PYI10690.1"/>
    <property type="molecule type" value="Genomic_DNA"/>
</dbReference>
<evidence type="ECO:0000259" key="2">
    <source>
        <dbReference type="Pfam" id="PF02018"/>
    </source>
</evidence>
<keyword evidence="4" id="KW-1185">Reference proteome</keyword>
<organism evidence="3 4">
    <name type="scientific">Aspergillus sclerotiicarbonarius (strain CBS 121057 / IBT 28362)</name>
    <dbReference type="NCBI Taxonomy" id="1448318"/>
    <lineage>
        <taxon>Eukaryota</taxon>
        <taxon>Fungi</taxon>
        <taxon>Dikarya</taxon>
        <taxon>Ascomycota</taxon>
        <taxon>Pezizomycotina</taxon>
        <taxon>Eurotiomycetes</taxon>
        <taxon>Eurotiomycetidae</taxon>
        <taxon>Eurotiales</taxon>
        <taxon>Aspergillaceae</taxon>
        <taxon>Aspergillus</taxon>
        <taxon>Aspergillus subgen. Circumdati</taxon>
    </lineage>
</organism>
<sequence length="161" mass="17216">MSISTCNILTNPSFESGSLSPWYTNIPNIARVTNSTPAYNGTYTLDLTTTPNNNNNNNNSISQSITNLTRTTTYDFSIQVNVPNSGADFCHISAYVGANATSGLILSVDVEPTGEWTPVRGNYTARGTSDVLMIGAGCTSSDGSDSWHVFMDEVVLGRRGC</sequence>
<dbReference type="Gene3D" id="2.60.120.260">
    <property type="entry name" value="Galactose-binding domain-like"/>
    <property type="match status" value="1"/>
</dbReference>
<accession>A0A319ELY3</accession>
<evidence type="ECO:0000313" key="3">
    <source>
        <dbReference type="EMBL" id="PYI10690.1"/>
    </source>
</evidence>
<feature type="domain" description="CBM-cenC" evidence="2">
    <location>
        <begin position="7"/>
        <end position="130"/>
    </location>
</feature>
<dbReference type="GO" id="GO:0016798">
    <property type="term" value="F:hydrolase activity, acting on glycosyl bonds"/>
    <property type="evidence" value="ECO:0007669"/>
    <property type="project" value="InterPro"/>
</dbReference>
<gene>
    <name evidence="3" type="ORF">BO78DRAFT_450473</name>
</gene>
<keyword evidence="1" id="KW-0378">Hydrolase</keyword>
<dbReference type="SUPFAM" id="SSF49785">
    <property type="entry name" value="Galactose-binding domain-like"/>
    <property type="match status" value="1"/>
</dbReference>
<dbReference type="Pfam" id="PF02018">
    <property type="entry name" value="CBM_4_9"/>
    <property type="match status" value="1"/>
</dbReference>